<dbReference type="AlphaFoldDB" id="A0A0D9VIH0"/>
<organism evidence="2 3">
    <name type="scientific">Leersia perrieri</name>
    <dbReference type="NCBI Taxonomy" id="77586"/>
    <lineage>
        <taxon>Eukaryota</taxon>
        <taxon>Viridiplantae</taxon>
        <taxon>Streptophyta</taxon>
        <taxon>Embryophyta</taxon>
        <taxon>Tracheophyta</taxon>
        <taxon>Spermatophyta</taxon>
        <taxon>Magnoliopsida</taxon>
        <taxon>Liliopsida</taxon>
        <taxon>Poales</taxon>
        <taxon>Poaceae</taxon>
        <taxon>BOP clade</taxon>
        <taxon>Oryzoideae</taxon>
        <taxon>Oryzeae</taxon>
        <taxon>Oryzinae</taxon>
        <taxon>Leersia</taxon>
    </lineage>
</organism>
<name>A0A0D9VIH0_9ORYZ</name>
<evidence type="ECO:0000256" key="1">
    <source>
        <dbReference type="SAM" id="MobiDB-lite"/>
    </source>
</evidence>
<reference evidence="2 3" key="1">
    <citation type="submission" date="2012-08" db="EMBL/GenBank/DDBJ databases">
        <title>Oryza genome evolution.</title>
        <authorList>
            <person name="Wing R.A."/>
        </authorList>
    </citation>
    <scope>NUCLEOTIDE SEQUENCE</scope>
</reference>
<dbReference type="STRING" id="77586.A0A0D9VIH0"/>
<reference evidence="2" key="3">
    <citation type="submission" date="2015-04" db="UniProtKB">
        <authorList>
            <consortium name="EnsemblPlants"/>
        </authorList>
    </citation>
    <scope>IDENTIFICATION</scope>
</reference>
<dbReference type="Proteomes" id="UP000032180">
    <property type="component" value="Chromosome 2"/>
</dbReference>
<evidence type="ECO:0000313" key="2">
    <source>
        <dbReference type="EnsemblPlants" id="LPERR02G20020.1"/>
    </source>
</evidence>
<dbReference type="Gramene" id="LPERR02G20020.1">
    <property type="protein sequence ID" value="LPERR02G20020.1"/>
    <property type="gene ID" value="LPERR02G20020"/>
</dbReference>
<reference evidence="3" key="2">
    <citation type="submission" date="2013-12" db="EMBL/GenBank/DDBJ databases">
        <authorList>
            <person name="Yu Y."/>
            <person name="Lee S."/>
            <person name="de Baynast K."/>
            <person name="Wissotski M."/>
            <person name="Liu L."/>
            <person name="Talag J."/>
            <person name="Goicoechea J."/>
            <person name="Angelova A."/>
            <person name="Jetty R."/>
            <person name="Kudrna D."/>
            <person name="Golser W."/>
            <person name="Rivera L."/>
            <person name="Zhang J."/>
            <person name="Wing R."/>
        </authorList>
    </citation>
    <scope>NUCLEOTIDE SEQUENCE</scope>
</reference>
<feature type="region of interest" description="Disordered" evidence="1">
    <location>
        <begin position="37"/>
        <end position="62"/>
    </location>
</feature>
<sequence length="106" mass="11485">MGIGLLVESSLLQLIFSFQTPLRQIFRIDESSENPHWHAIGYNPPTDEVPADDEPGAATKRPLDDGVVETINLTDASLPASLALTLRPRMIRGSSKMLSDAQDAVG</sequence>
<evidence type="ECO:0000313" key="3">
    <source>
        <dbReference type="Proteomes" id="UP000032180"/>
    </source>
</evidence>
<dbReference type="EnsemblPlants" id="LPERR02G20020.1">
    <property type="protein sequence ID" value="LPERR02G20020.1"/>
    <property type="gene ID" value="LPERR02G20020"/>
</dbReference>
<proteinExistence type="predicted"/>
<keyword evidence="3" id="KW-1185">Reference proteome</keyword>
<accession>A0A0D9VIH0</accession>
<dbReference type="HOGENOM" id="CLU_2227015_0_0_1"/>
<protein>
    <submittedName>
        <fullName evidence="2">Uncharacterized protein</fullName>
    </submittedName>
</protein>